<evidence type="ECO:0000256" key="2">
    <source>
        <dbReference type="ARBA" id="ARBA00022679"/>
    </source>
</evidence>
<evidence type="ECO:0000256" key="4">
    <source>
        <dbReference type="SAM" id="MobiDB-lite"/>
    </source>
</evidence>
<evidence type="ECO:0000313" key="5">
    <source>
        <dbReference type="EMBL" id="GBG33860.1"/>
    </source>
</evidence>
<dbReference type="GO" id="GO:0032259">
    <property type="term" value="P:methylation"/>
    <property type="evidence" value="ECO:0007669"/>
    <property type="project" value="UniProtKB-KW"/>
</dbReference>
<dbReference type="OrthoDB" id="269872at2759"/>
<evidence type="ECO:0000256" key="1">
    <source>
        <dbReference type="ARBA" id="ARBA00022603"/>
    </source>
</evidence>
<dbReference type="PANTHER" id="PTHR18895">
    <property type="entry name" value="HEMK METHYLTRANSFERASE"/>
    <property type="match status" value="1"/>
</dbReference>
<accession>A0A2R5GSP0</accession>
<dbReference type="Proteomes" id="UP000241890">
    <property type="component" value="Unassembled WGS sequence"/>
</dbReference>
<proteinExistence type="predicted"/>
<evidence type="ECO:0000313" key="6">
    <source>
        <dbReference type="Proteomes" id="UP000241890"/>
    </source>
</evidence>
<feature type="region of interest" description="Disordered" evidence="4">
    <location>
        <begin position="1"/>
        <end position="25"/>
    </location>
</feature>
<reference evidence="5 6" key="1">
    <citation type="submission" date="2017-12" db="EMBL/GenBank/DDBJ databases">
        <title>Sequencing, de novo assembly and annotation of complete genome of a new Thraustochytrid species, strain FCC1311.</title>
        <authorList>
            <person name="Sedici K."/>
            <person name="Godart F."/>
            <person name="Aiese Cigliano R."/>
            <person name="Sanseverino W."/>
            <person name="Barakat M."/>
            <person name="Ortet P."/>
            <person name="Marechal E."/>
            <person name="Cagnac O."/>
            <person name="Amato A."/>
        </authorList>
    </citation>
    <scope>NUCLEOTIDE SEQUENCE [LARGE SCALE GENOMIC DNA]</scope>
</reference>
<comment type="caution">
    <text evidence="5">The sequence shown here is derived from an EMBL/GenBank/DDBJ whole genome shotgun (WGS) entry which is preliminary data.</text>
</comment>
<keyword evidence="3" id="KW-0949">S-adenosyl-L-methionine</keyword>
<name>A0A2R5GSP0_9STRA</name>
<dbReference type="EMBL" id="BEYU01000171">
    <property type="protein sequence ID" value="GBG33860.1"/>
    <property type="molecule type" value="Genomic_DNA"/>
</dbReference>
<dbReference type="InterPro" id="IPR029063">
    <property type="entry name" value="SAM-dependent_MTases_sf"/>
</dbReference>
<evidence type="ECO:0000256" key="3">
    <source>
        <dbReference type="ARBA" id="ARBA00022691"/>
    </source>
</evidence>
<keyword evidence="6" id="KW-1185">Reference proteome</keyword>
<sequence length="301" mass="31684">MRHDVPNPFMAQCPDGPCPGADATHGADPIEARLLAEFLGEQGGADEARVAEVLRRRIDLDEPVAYITGKAYFWTLELEVSPDVLIPRPCSEILVETAVGHLRKADEPTANADTEASQIIDLGTGTGCLLLAALSECQAARGLGVDLSPAAIRIAARNAERAGLQDRVALANLDFTSPTLAADLAASMPLPGQPARVLMSNPPYITTGEMLDLDPSVRDHEPHLALEGGADGLACYRAIADQIPSLLDAGVLEKGSAIVLEAGSTQALRIAALICEKSPSSTVEIRRDLSGIDRCVKVTLA</sequence>
<dbReference type="CDD" id="cd02440">
    <property type="entry name" value="AdoMet_MTases"/>
    <property type="match status" value="1"/>
</dbReference>
<dbReference type="PANTHER" id="PTHR18895:SF74">
    <property type="entry name" value="MTRF1L RELEASE FACTOR GLUTAMINE METHYLTRANSFERASE"/>
    <property type="match status" value="1"/>
</dbReference>
<dbReference type="NCBIfam" id="TIGR00536">
    <property type="entry name" value="hemK_fam"/>
    <property type="match status" value="1"/>
</dbReference>
<dbReference type="GO" id="GO:0036009">
    <property type="term" value="F:protein-glutamine N-methyltransferase activity"/>
    <property type="evidence" value="ECO:0007669"/>
    <property type="project" value="TreeGrafter"/>
</dbReference>
<dbReference type="InterPro" id="IPR019874">
    <property type="entry name" value="RF_methyltr_PrmC"/>
</dbReference>
<dbReference type="Gene3D" id="1.10.8.10">
    <property type="entry name" value="DNA helicase RuvA subunit, C-terminal domain"/>
    <property type="match status" value="1"/>
</dbReference>
<dbReference type="NCBIfam" id="TIGR03534">
    <property type="entry name" value="RF_mod_PrmC"/>
    <property type="match status" value="1"/>
</dbReference>
<dbReference type="Gene3D" id="3.40.50.150">
    <property type="entry name" value="Vaccinia Virus protein VP39"/>
    <property type="match status" value="1"/>
</dbReference>
<dbReference type="InterPro" id="IPR004556">
    <property type="entry name" value="HemK-like"/>
</dbReference>
<protein>
    <submittedName>
        <fullName evidence="5">Release factor glutamine methyltransferase</fullName>
    </submittedName>
</protein>
<keyword evidence="2 5" id="KW-0808">Transferase</keyword>
<dbReference type="AlphaFoldDB" id="A0A2R5GSP0"/>
<dbReference type="InParanoid" id="A0A2R5GSP0"/>
<organism evidence="5 6">
    <name type="scientific">Hondaea fermentalgiana</name>
    <dbReference type="NCBI Taxonomy" id="2315210"/>
    <lineage>
        <taxon>Eukaryota</taxon>
        <taxon>Sar</taxon>
        <taxon>Stramenopiles</taxon>
        <taxon>Bigyra</taxon>
        <taxon>Labyrinthulomycetes</taxon>
        <taxon>Thraustochytrida</taxon>
        <taxon>Thraustochytriidae</taxon>
        <taxon>Hondaea</taxon>
    </lineage>
</organism>
<dbReference type="InterPro" id="IPR050320">
    <property type="entry name" value="N5-glutamine_MTase"/>
</dbReference>
<keyword evidence="1 5" id="KW-0489">Methyltransferase</keyword>
<dbReference type="Pfam" id="PF06325">
    <property type="entry name" value="PrmA"/>
    <property type="match status" value="1"/>
</dbReference>
<gene>
    <name evidence="5" type="ORF">FCC1311_100832</name>
</gene>
<dbReference type="SUPFAM" id="SSF53335">
    <property type="entry name" value="S-adenosyl-L-methionine-dependent methyltransferases"/>
    <property type="match status" value="1"/>
</dbReference>